<feature type="region of interest" description="Disordered" evidence="1">
    <location>
        <begin position="79"/>
        <end position="156"/>
    </location>
</feature>
<proteinExistence type="predicted"/>
<dbReference type="EMBL" id="ML977643">
    <property type="protein sequence ID" value="KAF1995218.1"/>
    <property type="molecule type" value="Genomic_DNA"/>
</dbReference>
<evidence type="ECO:0000313" key="2">
    <source>
        <dbReference type="EMBL" id="KAF1995218.1"/>
    </source>
</evidence>
<evidence type="ECO:0000313" key="3">
    <source>
        <dbReference type="Proteomes" id="UP000799779"/>
    </source>
</evidence>
<sequence length="156" mass="16843">MRIGIPTEAIRLQAASYVHTSFHYPTSNTSSTTTALFYFNASDILQRQSGPLLPPFAFNTSYTLLHVYYNLRLLCTMPNDSPTPSAQSNTSGSPNTPQTPAQQGANSTSNSQGIAPAATNGPVVYLSKEMRDSTEQRVDFGPLFSKGDDDGKNSNT</sequence>
<accession>A0A6A5W2H8</accession>
<gene>
    <name evidence="2" type="ORF">P154DRAFT_581043</name>
</gene>
<protein>
    <submittedName>
        <fullName evidence="2">Uncharacterized protein</fullName>
    </submittedName>
</protein>
<organism evidence="2 3">
    <name type="scientific">Amniculicola lignicola CBS 123094</name>
    <dbReference type="NCBI Taxonomy" id="1392246"/>
    <lineage>
        <taxon>Eukaryota</taxon>
        <taxon>Fungi</taxon>
        <taxon>Dikarya</taxon>
        <taxon>Ascomycota</taxon>
        <taxon>Pezizomycotina</taxon>
        <taxon>Dothideomycetes</taxon>
        <taxon>Pleosporomycetidae</taxon>
        <taxon>Pleosporales</taxon>
        <taxon>Amniculicolaceae</taxon>
        <taxon>Amniculicola</taxon>
    </lineage>
</organism>
<reference evidence="2" key="1">
    <citation type="journal article" date="2020" name="Stud. Mycol.">
        <title>101 Dothideomycetes genomes: a test case for predicting lifestyles and emergence of pathogens.</title>
        <authorList>
            <person name="Haridas S."/>
            <person name="Albert R."/>
            <person name="Binder M."/>
            <person name="Bloem J."/>
            <person name="Labutti K."/>
            <person name="Salamov A."/>
            <person name="Andreopoulos B."/>
            <person name="Baker S."/>
            <person name="Barry K."/>
            <person name="Bills G."/>
            <person name="Bluhm B."/>
            <person name="Cannon C."/>
            <person name="Castanera R."/>
            <person name="Culley D."/>
            <person name="Daum C."/>
            <person name="Ezra D."/>
            <person name="Gonzalez J."/>
            <person name="Henrissat B."/>
            <person name="Kuo A."/>
            <person name="Liang C."/>
            <person name="Lipzen A."/>
            <person name="Lutzoni F."/>
            <person name="Magnuson J."/>
            <person name="Mondo S."/>
            <person name="Nolan M."/>
            <person name="Ohm R."/>
            <person name="Pangilinan J."/>
            <person name="Park H.-J."/>
            <person name="Ramirez L."/>
            <person name="Alfaro M."/>
            <person name="Sun H."/>
            <person name="Tritt A."/>
            <person name="Yoshinaga Y."/>
            <person name="Zwiers L.-H."/>
            <person name="Turgeon B."/>
            <person name="Goodwin S."/>
            <person name="Spatafora J."/>
            <person name="Crous P."/>
            <person name="Grigoriev I."/>
        </authorList>
    </citation>
    <scope>NUCLEOTIDE SEQUENCE</scope>
    <source>
        <strain evidence="2">CBS 123094</strain>
    </source>
</reference>
<feature type="compositionally biased region" description="Polar residues" evidence="1">
    <location>
        <begin position="79"/>
        <end position="113"/>
    </location>
</feature>
<feature type="compositionally biased region" description="Basic and acidic residues" evidence="1">
    <location>
        <begin position="128"/>
        <end position="138"/>
    </location>
</feature>
<evidence type="ECO:0000256" key="1">
    <source>
        <dbReference type="SAM" id="MobiDB-lite"/>
    </source>
</evidence>
<keyword evidence="3" id="KW-1185">Reference proteome</keyword>
<dbReference type="AlphaFoldDB" id="A0A6A5W2H8"/>
<feature type="compositionally biased region" description="Basic and acidic residues" evidence="1">
    <location>
        <begin position="146"/>
        <end position="156"/>
    </location>
</feature>
<dbReference type="Proteomes" id="UP000799779">
    <property type="component" value="Unassembled WGS sequence"/>
</dbReference>
<name>A0A6A5W2H8_9PLEO</name>